<feature type="compositionally biased region" description="Low complexity" evidence="1">
    <location>
        <begin position="18"/>
        <end position="37"/>
    </location>
</feature>
<reference evidence="2 3" key="1">
    <citation type="submission" date="2019-03" db="EMBL/GenBank/DDBJ databases">
        <title>Comparative genomic analyses of the sweetpotato soil rot pathogen, Streptomyces ipomoeae.</title>
        <authorList>
            <person name="Ruschel Soares N."/>
            <person name="Badger J.H."/>
            <person name="Huguet-Tapia J.C."/>
            <person name="Clark C.A."/>
            <person name="Pettis G.S."/>
        </authorList>
    </citation>
    <scope>NUCLEOTIDE SEQUENCE [LARGE SCALE GENOMIC DNA]</scope>
    <source>
        <strain evidence="2 3">88-35</strain>
    </source>
</reference>
<evidence type="ECO:0000313" key="2">
    <source>
        <dbReference type="EMBL" id="TQE24655.1"/>
    </source>
</evidence>
<feature type="region of interest" description="Disordered" evidence="1">
    <location>
        <begin position="105"/>
        <end position="166"/>
    </location>
</feature>
<sequence>MPRTYLTDAGPAPRSPLVRPGRPPARSGRPPTRSGRPPVRPAGLTGAAVRPAGLPDRFAGRRSVVRSVLPARGGSALVAHVRTPSLSPVRRVTAVRHASLVPVSVPARSGPERTTRGSAGAMRRADRAVRRGTSLQGCDRTAGDSSPVTQENGRLRGRPGPTGGICSRVVETVTEAVPRPARCQNSPQSQP</sequence>
<protein>
    <submittedName>
        <fullName evidence="2">Uncharacterized protein</fullName>
    </submittedName>
</protein>
<evidence type="ECO:0000313" key="3">
    <source>
        <dbReference type="Proteomes" id="UP000318720"/>
    </source>
</evidence>
<dbReference type="EMBL" id="SPAZ01000258">
    <property type="protein sequence ID" value="TQE24655.1"/>
    <property type="molecule type" value="Genomic_DNA"/>
</dbReference>
<accession>A0AAE8VZ01</accession>
<evidence type="ECO:0000256" key="1">
    <source>
        <dbReference type="SAM" id="MobiDB-lite"/>
    </source>
</evidence>
<name>A0AAE8VZ01_9ACTN</name>
<comment type="caution">
    <text evidence="2">The sequence shown here is derived from an EMBL/GenBank/DDBJ whole genome shotgun (WGS) entry which is preliminary data.</text>
</comment>
<dbReference type="AlphaFoldDB" id="A0AAE8VZ01"/>
<organism evidence="2 3">
    <name type="scientific">Streptomyces ipomoeae</name>
    <dbReference type="NCBI Taxonomy" id="103232"/>
    <lineage>
        <taxon>Bacteria</taxon>
        <taxon>Bacillati</taxon>
        <taxon>Actinomycetota</taxon>
        <taxon>Actinomycetes</taxon>
        <taxon>Kitasatosporales</taxon>
        <taxon>Streptomycetaceae</taxon>
        <taxon>Streptomyces</taxon>
    </lineage>
</organism>
<feature type="compositionally biased region" description="Polar residues" evidence="1">
    <location>
        <begin position="143"/>
        <end position="152"/>
    </location>
</feature>
<gene>
    <name evidence="2" type="ORF">Sipo8835_33415</name>
</gene>
<dbReference type="Proteomes" id="UP000318720">
    <property type="component" value="Unassembled WGS sequence"/>
</dbReference>
<feature type="region of interest" description="Disordered" evidence="1">
    <location>
        <begin position="1"/>
        <end position="54"/>
    </location>
</feature>
<proteinExistence type="predicted"/>